<gene>
    <name evidence="2" type="ORF">J2Z48_001322</name>
</gene>
<feature type="domain" description="Amidase" evidence="1">
    <location>
        <begin position="27"/>
        <end position="452"/>
    </location>
</feature>
<dbReference type="InterPro" id="IPR036928">
    <property type="entry name" value="AS_sf"/>
</dbReference>
<evidence type="ECO:0000313" key="2">
    <source>
        <dbReference type="EMBL" id="MDQ0417150.1"/>
    </source>
</evidence>
<dbReference type="SUPFAM" id="SSF75304">
    <property type="entry name" value="Amidase signature (AS) enzymes"/>
    <property type="match status" value="1"/>
</dbReference>
<accession>A0AAJ1TM12</accession>
<reference evidence="2 3" key="1">
    <citation type="submission" date="2023-07" db="EMBL/GenBank/DDBJ databases">
        <title>Genomic Encyclopedia of Type Strains, Phase IV (KMG-IV): sequencing the most valuable type-strain genomes for metagenomic binning, comparative biology and taxonomic classification.</title>
        <authorList>
            <person name="Goeker M."/>
        </authorList>
    </citation>
    <scope>NUCLEOTIDE SEQUENCE [LARGE SCALE GENOMIC DNA]</scope>
    <source>
        <strain evidence="2 3">DSM 46876</strain>
    </source>
</reference>
<name>A0AAJ1TM12_9BACL</name>
<proteinExistence type="predicted"/>
<sequence length="471" mass="52118">MLDILSLDASTLAKKIRHREISSQGATNIYIQRIQQVNSKINAVVEDRFDEARKEAKACDQAIADGTAQGKLFGVPISMKECFSVTGMRTTGGLPFRKNEIDGEDAEMVKKLRQEGAIILAKTNTPSLCLCQETDNALYGRTNNPWNLTRTVGGSTGGEAALIAVGGAAVGIGADIGGSIRFPAHFNGVVGFKSGQNQVNPLGHYPLFEETTQSSMIGLGALAKSVKDTELIHSIIADHPITQMELDKFEYIAPQLSTTFPMSQTTISLIDELRAHLKLHNTVHLEPVLHLGKAALWWQKIMSYDGGKTVVELIANGKWLTIYKQYASSVFGVETPLHPYLTWALMGMQLFKPNPAEWNQLKKDLQKARQEVHQFLQKKILVLPVYHSAAPNHGEVYREIFSIRKTFLQYMPYVAYANTFALPSLVIPVGEDQDGMPISIQFITANGQESALFQAGYEIEQSFRGYKRCEL</sequence>
<evidence type="ECO:0000313" key="3">
    <source>
        <dbReference type="Proteomes" id="UP001238450"/>
    </source>
</evidence>
<dbReference type="AlphaFoldDB" id="A0AAJ1TM12"/>
<keyword evidence="3" id="KW-1185">Reference proteome</keyword>
<protein>
    <submittedName>
        <fullName evidence="2">Asp-tRNA(Asn)/Glu-tRNA(Gln) amidotransferase A subunit family amidase</fullName>
    </submittedName>
</protein>
<dbReference type="PANTHER" id="PTHR43372:SF4">
    <property type="entry name" value="FATTY-ACID AMIDE HYDROLASE 2"/>
    <property type="match status" value="1"/>
</dbReference>
<dbReference type="InterPro" id="IPR023631">
    <property type="entry name" value="Amidase_dom"/>
</dbReference>
<dbReference type="Gene3D" id="3.90.1300.10">
    <property type="entry name" value="Amidase signature (AS) domain"/>
    <property type="match status" value="1"/>
</dbReference>
<dbReference type="RefSeq" id="WP_307251964.1">
    <property type="nucleotide sequence ID" value="NZ_JAUSUV010000005.1"/>
</dbReference>
<evidence type="ECO:0000259" key="1">
    <source>
        <dbReference type="Pfam" id="PF01425"/>
    </source>
</evidence>
<comment type="caution">
    <text evidence="2">The sequence shown here is derived from an EMBL/GenBank/DDBJ whole genome shotgun (WGS) entry which is preliminary data.</text>
</comment>
<dbReference type="PANTHER" id="PTHR43372">
    <property type="entry name" value="FATTY-ACID AMIDE HYDROLASE"/>
    <property type="match status" value="1"/>
</dbReference>
<dbReference type="GO" id="GO:0012505">
    <property type="term" value="C:endomembrane system"/>
    <property type="evidence" value="ECO:0007669"/>
    <property type="project" value="TreeGrafter"/>
</dbReference>
<dbReference type="Proteomes" id="UP001238450">
    <property type="component" value="Unassembled WGS sequence"/>
</dbReference>
<dbReference type="Pfam" id="PF01425">
    <property type="entry name" value="Amidase"/>
    <property type="match status" value="1"/>
</dbReference>
<organism evidence="2 3">
    <name type="scientific">Croceifilum oryzae</name>
    <dbReference type="NCBI Taxonomy" id="1553429"/>
    <lineage>
        <taxon>Bacteria</taxon>
        <taxon>Bacillati</taxon>
        <taxon>Bacillota</taxon>
        <taxon>Bacilli</taxon>
        <taxon>Bacillales</taxon>
        <taxon>Thermoactinomycetaceae</taxon>
        <taxon>Croceifilum</taxon>
    </lineage>
</organism>
<dbReference type="EMBL" id="JAUSUV010000005">
    <property type="protein sequence ID" value="MDQ0417150.1"/>
    <property type="molecule type" value="Genomic_DNA"/>
</dbReference>
<dbReference type="InterPro" id="IPR052739">
    <property type="entry name" value="FAAH2"/>
</dbReference>